<evidence type="ECO:0000313" key="3">
    <source>
        <dbReference type="EMBL" id="OBZ83820.1"/>
    </source>
</evidence>
<dbReference type="Proteomes" id="UP000093000">
    <property type="component" value="Unassembled WGS sequence"/>
</dbReference>
<evidence type="ECO:0000313" key="4">
    <source>
        <dbReference type="Proteomes" id="UP000093000"/>
    </source>
</evidence>
<evidence type="ECO:0000256" key="1">
    <source>
        <dbReference type="SAM" id="MobiDB-lite"/>
    </source>
</evidence>
<feature type="compositionally biased region" description="Basic and acidic residues" evidence="1">
    <location>
        <begin position="52"/>
        <end position="65"/>
    </location>
</feature>
<reference evidence="3 4" key="1">
    <citation type="submission" date="2016-03" db="EMBL/GenBank/DDBJ databases">
        <title>Choanephora cucurbitarum.</title>
        <authorList>
            <person name="Min B."/>
            <person name="Park H."/>
            <person name="Park J.-H."/>
            <person name="Shin H.-D."/>
            <person name="Choi I.-G."/>
        </authorList>
    </citation>
    <scope>NUCLEOTIDE SEQUENCE [LARGE SCALE GENOMIC DNA]</scope>
    <source>
        <strain evidence="3 4">KUS-F28377</strain>
    </source>
</reference>
<proteinExistence type="predicted"/>
<dbReference type="Pfam" id="PF20209">
    <property type="entry name" value="DUF6570"/>
    <property type="match status" value="1"/>
</dbReference>
<gene>
    <name evidence="3" type="ORF">A0J61_08133</name>
</gene>
<organism evidence="3 4">
    <name type="scientific">Choanephora cucurbitarum</name>
    <dbReference type="NCBI Taxonomy" id="101091"/>
    <lineage>
        <taxon>Eukaryota</taxon>
        <taxon>Fungi</taxon>
        <taxon>Fungi incertae sedis</taxon>
        <taxon>Mucoromycota</taxon>
        <taxon>Mucoromycotina</taxon>
        <taxon>Mucoromycetes</taxon>
        <taxon>Mucorales</taxon>
        <taxon>Mucorineae</taxon>
        <taxon>Choanephoraceae</taxon>
        <taxon>Choanephoroideae</taxon>
        <taxon>Choanephora</taxon>
    </lineage>
</organism>
<dbReference type="InParanoid" id="A0A1C7N418"/>
<dbReference type="AlphaFoldDB" id="A0A1C7N418"/>
<dbReference type="STRING" id="101091.A0A1C7N418"/>
<feature type="domain" description="DUF6570" evidence="2">
    <location>
        <begin position="168"/>
        <end position="293"/>
    </location>
</feature>
<keyword evidence="4" id="KW-1185">Reference proteome</keyword>
<protein>
    <recommendedName>
        <fullName evidence="2">DUF6570 domain-containing protein</fullName>
    </recommendedName>
</protein>
<dbReference type="InterPro" id="IPR046700">
    <property type="entry name" value="DUF6570"/>
</dbReference>
<evidence type="ECO:0000259" key="2">
    <source>
        <dbReference type="Pfam" id="PF20209"/>
    </source>
</evidence>
<accession>A0A1C7N418</accession>
<name>A0A1C7N418_9FUNG</name>
<feature type="region of interest" description="Disordered" evidence="1">
    <location>
        <begin position="1"/>
        <end position="101"/>
    </location>
</feature>
<comment type="caution">
    <text evidence="3">The sequence shown here is derived from an EMBL/GenBank/DDBJ whole genome shotgun (WGS) entry which is preliminary data.</text>
</comment>
<sequence>MSEDITPRRSGRKRRANCDPDFEYNIPTSSADRTESAVENEGNTDNAAEESSIERLRRQNRERQRASRQRRRQNATQLSETQLEEVRTRNLESQRASRQRRRQHEGPTVVCVCCGGPWFSNQTKSVTIESLLSRNASQEFIDNVFKFNQQQESNIFYSNYSDDVKNLRTPRLCASNGFELPEIPEALSCLNRVEERLVSARHVFQSIYTVLGLRGQYKSKGGIVNVPVSVDKTMSCVPRSLTDSNAIEARLTRRLSQSNNYMAGNVRLEKIWTAARFLSQSAAYIKHNVRIRDSEEEYNLLSTLIAQNCELDQLVTLFSELAIDSDDTTDDLDNDFMWNINPDGQETMFADDMTAKIVQENDDIRIAPAEGSSPMWLLLDRDVESLAFPTLFGGSILDPKHKEHLSVAVL</sequence>
<dbReference type="EMBL" id="LUGH01000599">
    <property type="protein sequence ID" value="OBZ83820.1"/>
    <property type="molecule type" value="Genomic_DNA"/>
</dbReference>